<dbReference type="GO" id="GO:0016226">
    <property type="term" value="P:iron-sulfur cluster assembly"/>
    <property type="evidence" value="ECO:0007669"/>
    <property type="project" value="UniProtKB-UniRule"/>
</dbReference>
<protein>
    <recommendedName>
        <fullName evidence="9">NADPH-dependent diflavin oxidoreductase 1</fullName>
        <ecNumber evidence="9">1.18.1.-</ecNumber>
    </recommendedName>
    <alternativeName>
        <fullName evidence="9">NADPH-dependent FMN and FAD-containing oxidoreductase</fullName>
    </alternativeName>
</protein>
<dbReference type="Gene3D" id="3.40.50.360">
    <property type="match status" value="1"/>
</dbReference>
<feature type="domain" description="Flavodoxin-like" evidence="10">
    <location>
        <begin position="21"/>
        <end position="165"/>
    </location>
</feature>
<feature type="binding site" evidence="9">
    <location>
        <position position="147"/>
    </location>
    <ligand>
        <name>FMN</name>
        <dbReference type="ChEBI" id="CHEBI:58210"/>
    </ligand>
</feature>
<dbReference type="SUPFAM" id="SSF52218">
    <property type="entry name" value="Flavoproteins"/>
    <property type="match status" value="1"/>
</dbReference>
<comment type="caution">
    <text evidence="9">Lacks conserved residue(s) required for the propagation of feature annotation.</text>
</comment>
<dbReference type="GO" id="GO:0016651">
    <property type="term" value="F:oxidoreductase activity, acting on NAD(P)H"/>
    <property type="evidence" value="ECO:0007669"/>
    <property type="project" value="UniProtKB-UniRule"/>
</dbReference>
<evidence type="ECO:0000313" key="13">
    <source>
        <dbReference type="Proteomes" id="UP000182658"/>
    </source>
</evidence>
<dbReference type="GO" id="GO:0005739">
    <property type="term" value="C:mitochondrion"/>
    <property type="evidence" value="ECO:0007669"/>
    <property type="project" value="UniProtKB-SubCell"/>
</dbReference>
<dbReference type="GO" id="GO:0010181">
    <property type="term" value="F:FMN binding"/>
    <property type="evidence" value="ECO:0007669"/>
    <property type="project" value="UniProtKB-UniRule"/>
</dbReference>
<dbReference type="InterPro" id="IPR023173">
    <property type="entry name" value="NADPH_Cyt_P450_Rdtase_alpha"/>
</dbReference>
<dbReference type="FunFam" id="1.20.990.10:FF:000013">
    <property type="entry name" value="NADPH-dependent diflavin oxidoreductase 1"/>
    <property type="match status" value="1"/>
</dbReference>
<evidence type="ECO:0000256" key="2">
    <source>
        <dbReference type="ARBA" id="ARBA00001974"/>
    </source>
</evidence>
<proteinExistence type="inferred from homology"/>
<feature type="binding site" evidence="9">
    <location>
        <begin position="617"/>
        <end position="621"/>
    </location>
    <ligand>
        <name>NADP(+)</name>
        <dbReference type="ChEBI" id="CHEBI:58349"/>
    </ligand>
</feature>
<dbReference type="STRING" id="1408157.A0A1J7JGU4"/>
<dbReference type="GO" id="GO:0005829">
    <property type="term" value="C:cytosol"/>
    <property type="evidence" value="ECO:0007669"/>
    <property type="project" value="TreeGrafter"/>
</dbReference>
<dbReference type="GO" id="GO:0160246">
    <property type="term" value="F:NADPH-iron-sulfur [2Fe-2S] protein oxidoreductase activity"/>
    <property type="evidence" value="ECO:0007669"/>
    <property type="project" value="InterPro"/>
</dbReference>
<dbReference type="Gene3D" id="3.40.50.80">
    <property type="entry name" value="Nucleotide-binding domain of ferredoxin-NADP reductase (FNR) module"/>
    <property type="match status" value="1"/>
</dbReference>
<keyword evidence="5 9" id="KW-0288">FMN</keyword>
<dbReference type="FunCoup" id="A0A1J7JGU4">
    <property type="interactions" value="729"/>
</dbReference>
<comment type="similarity">
    <text evidence="9">In the C-terminal section; belongs to the flavoprotein pyridine nucleotide cytochrome reductase family.</text>
</comment>
<dbReference type="FunFam" id="3.40.50.360:FF:000034">
    <property type="entry name" value="NADPH-dependent diflavin oxidoreductase 1"/>
    <property type="match status" value="1"/>
</dbReference>
<dbReference type="GO" id="GO:0050661">
    <property type="term" value="F:NADP binding"/>
    <property type="evidence" value="ECO:0007669"/>
    <property type="project" value="UniProtKB-UniRule"/>
</dbReference>
<dbReference type="PROSITE" id="PS50902">
    <property type="entry name" value="FLAVODOXIN_LIKE"/>
    <property type="match status" value="1"/>
</dbReference>
<comment type="cofactor">
    <cofactor evidence="2 9">
        <name>FAD</name>
        <dbReference type="ChEBI" id="CHEBI:57692"/>
    </cofactor>
</comment>
<name>A0A1J7JGU4_9PEZI</name>
<comment type="subunit">
    <text evidence="9">Interacts with DRE2; as part of the cytosolic iron-sulfur (Fe-S) protein assembly (CIA) machinery.</text>
</comment>
<comment type="function">
    <text evidence="9">NADPH-dependent reductase which is a central component of the cytosolic iron-sulfur (Fe-S) protein assembly (CIA) machinery. Transfers electrons from NADPH via its FAD and FMN prosthetic groups to the [2Fe-2S] cluster of DRE2, another key component of the CIA machinery. In turn, this reduced cluster provides electrons for assembly of cytosolic iron-sulfur cluster proteins. Positively controls H(2)O(2)-induced cell death.</text>
</comment>
<evidence type="ECO:0000256" key="5">
    <source>
        <dbReference type="ARBA" id="ARBA00022643"/>
    </source>
</evidence>
<dbReference type="Pfam" id="PF00667">
    <property type="entry name" value="FAD_binding_1"/>
    <property type="match status" value="1"/>
</dbReference>
<evidence type="ECO:0000256" key="1">
    <source>
        <dbReference type="ARBA" id="ARBA00001917"/>
    </source>
</evidence>
<evidence type="ECO:0000256" key="9">
    <source>
        <dbReference type="HAMAP-Rule" id="MF_03178"/>
    </source>
</evidence>
<dbReference type="OrthoDB" id="1856718at2759"/>
<feature type="binding site" evidence="9">
    <location>
        <begin position="492"/>
        <end position="495"/>
    </location>
    <ligand>
        <name>FAD</name>
        <dbReference type="ChEBI" id="CHEBI:57692"/>
    </ligand>
</feature>
<gene>
    <name evidence="9" type="primary">TAH18</name>
    <name evidence="12" type="ORF">CONLIGDRAFT_378945</name>
</gene>
<feature type="binding site" evidence="9">
    <location>
        <begin position="27"/>
        <end position="32"/>
    </location>
    <ligand>
        <name>FMN</name>
        <dbReference type="ChEBI" id="CHEBI:58210"/>
    </ligand>
</feature>
<keyword evidence="3 9" id="KW-0963">Cytoplasm</keyword>
<organism evidence="12 13">
    <name type="scientific">Coniochaeta ligniaria NRRL 30616</name>
    <dbReference type="NCBI Taxonomy" id="1408157"/>
    <lineage>
        <taxon>Eukaryota</taxon>
        <taxon>Fungi</taxon>
        <taxon>Dikarya</taxon>
        <taxon>Ascomycota</taxon>
        <taxon>Pezizomycotina</taxon>
        <taxon>Sordariomycetes</taxon>
        <taxon>Sordariomycetidae</taxon>
        <taxon>Coniochaetales</taxon>
        <taxon>Coniochaetaceae</taxon>
        <taxon>Coniochaeta</taxon>
    </lineage>
</organism>
<evidence type="ECO:0000256" key="3">
    <source>
        <dbReference type="ARBA" id="ARBA00022490"/>
    </source>
</evidence>
<dbReference type="Pfam" id="PF00258">
    <property type="entry name" value="Flavodoxin_1"/>
    <property type="match status" value="1"/>
</dbReference>
<dbReference type="PROSITE" id="PS51384">
    <property type="entry name" value="FAD_FR"/>
    <property type="match status" value="1"/>
</dbReference>
<comment type="subcellular location">
    <subcellularLocation>
        <location evidence="9">Cytoplasm</location>
    </subcellularLocation>
    <subcellularLocation>
        <location evidence="9">Mitochondrion</location>
    </subcellularLocation>
    <text evidence="9">Relocalizes to mitochondria after H(2)O(2) exposure.</text>
</comment>
<feature type="binding site" evidence="9">
    <location>
        <begin position="592"/>
        <end position="593"/>
    </location>
    <ligand>
        <name>NADP(+)</name>
        <dbReference type="ChEBI" id="CHEBI:58349"/>
    </ligand>
</feature>
<feature type="domain" description="FAD-binding FR-type" evidence="11">
    <location>
        <begin position="256"/>
        <end position="519"/>
    </location>
</feature>
<comment type="catalytic activity">
    <reaction evidence="9">
        <text>2 oxidized [2Fe-2S]-[protein] + NADPH = 2 reduced [2Fe-2S]-[protein] + NADP(+) + H(+)</text>
        <dbReference type="Rhea" id="RHEA:67716"/>
        <dbReference type="Rhea" id="RHEA-COMP:17327"/>
        <dbReference type="Rhea" id="RHEA-COMP:17328"/>
        <dbReference type="ChEBI" id="CHEBI:15378"/>
        <dbReference type="ChEBI" id="CHEBI:33737"/>
        <dbReference type="ChEBI" id="CHEBI:33738"/>
        <dbReference type="ChEBI" id="CHEBI:57783"/>
        <dbReference type="ChEBI" id="CHEBI:58349"/>
    </reaction>
</comment>
<keyword evidence="6 9" id="KW-0274">FAD</keyword>
<keyword evidence="8 9" id="KW-0560">Oxidoreductase</keyword>
<dbReference type="PANTHER" id="PTHR19384:SF10">
    <property type="entry name" value="NADPH-DEPENDENT DIFLAVIN OXIDOREDUCTASE 1"/>
    <property type="match status" value="1"/>
</dbReference>
<evidence type="ECO:0000259" key="10">
    <source>
        <dbReference type="PROSITE" id="PS50902"/>
    </source>
</evidence>
<dbReference type="InterPro" id="IPR003097">
    <property type="entry name" value="CysJ-like_FAD-binding"/>
</dbReference>
<keyword evidence="9" id="KW-0496">Mitochondrion</keyword>
<dbReference type="SUPFAM" id="SSF52343">
    <property type="entry name" value="Ferredoxin reductase-like, C-terminal NADP-linked domain"/>
    <property type="match status" value="1"/>
</dbReference>
<evidence type="ECO:0000256" key="6">
    <source>
        <dbReference type="ARBA" id="ARBA00022827"/>
    </source>
</evidence>
<comment type="similarity">
    <text evidence="9">In the N-terminal section; belongs to the flavodoxin family.</text>
</comment>
<dbReference type="PANTHER" id="PTHR19384">
    <property type="entry name" value="NITRIC OXIDE SYNTHASE-RELATED"/>
    <property type="match status" value="1"/>
</dbReference>
<dbReference type="InterPro" id="IPR017938">
    <property type="entry name" value="Riboflavin_synthase-like_b-brl"/>
</dbReference>
<reference evidence="12 13" key="1">
    <citation type="submission" date="2016-10" db="EMBL/GenBank/DDBJ databases">
        <title>Draft genome sequence of Coniochaeta ligniaria NRRL30616, a lignocellulolytic fungus for bioabatement of inhibitors in plant biomass hydrolysates.</title>
        <authorList>
            <consortium name="DOE Joint Genome Institute"/>
            <person name="Jimenez D.J."/>
            <person name="Hector R.E."/>
            <person name="Riley R."/>
            <person name="Sun H."/>
            <person name="Grigoriev I.V."/>
            <person name="Van Elsas J.D."/>
            <person name="Nichols N.N."/>
        </authorList>
    </citation>
    <scope>NUCLEOTIDE SEQUENCE [LARGE SCALE GENOMIC DNA]</scope>
    <source>
        <strain evidence="12 13">NRRL 30616</strain>
    </source>
</reference>
<feature type="binding site" evidence="9">
    <location>
        <position position="421"/>
    </location>
    <ligand>
        <name>FAD</name>
        <dbReference type="ChEBI" id="CHEBI:57692"/>
    </ligand>
</feature>
<comment type="cofactor">
    <cofactor evidence="1 9">
        <name>FMN</name>
        <dbReference type="ChEBI" id="CHEBI:58210"/>
    </cofactor>
</comment>
<dbReference type="InterPro" id="IPR039261">
    <property type="entry name" value="FNR_nucleotide-bd"/>
</dbReference>
<dbReference type="SUPFAM" id="SSF63380">
    <property type="entry name" value="Riboflavin synthase domain-like"/>
    <property type="match status" value="1"/>
</dbReference>
<feature type="binding site" evidence="9">
    <location>
        <position position="536"/>
    </location>
    <ligand>
        <name>NADP(+)</name>
        <dbReference type="ChEBI" id="CHEBI:58349"/>
    </ligand>
</feature>
<keyword evidence="4 9" id="KW-0285">Flavoprotein</keyword>
<dbReference type="InterPro" id="IPR001433">
    <property type="entry name" value="OxRdtase_FAD/NAD-bd"/>
</dbReference>
<dbReference type="InterPro" id="IPR008254">
    <property type="entry name" value="Flavodoxin/NO_synth"/>
</dbReference>
<dbReference type="HAMAP" id="MF_03178">
    <property type="entry name" value="NDOR1"/>
    <property type="match status" value="1"/>
</dbReference>
<dbReference type="PRINTS" id="PR00369">
    <property type="entry name" value="FLAVODOXIN"/>
</dbReference>
<dbReference type="InterPro" id="IPR001709">
    <property type="entry name" value="Flavoprot_Pyr_Nucl_cyt_Rdtase"/>
</dbReference>
<sequence length="688" mass="76972">MADINDSELDAQPMIIPGRSMAILYGTETGNSEDIAHELGDMVERLHFQTVVEEMNSCNLKDLLQYSLVIFVCSTTGQGDIPGNALDLWKNLLRKRLRPGSLSTLKFTIFGLGDSSYPKFNWAARKLHKRLTQLGASEFYPSGEGDERHDDGIDSIYLPWHQGLRAALLADYPLPTSIEPMPEDVQLPPKMLLRLASDDNNGTAVDESSRMSGVGGLLKKAASYLTEALEPQTIGHDGLKPTPVPDLPPPDLLPIPGSRVAHVAQNKRVTPQAHWQDVRELKLSVELDPADDVPVGPGSTLIIYPKNYPQDVQALIDMMQWREVADRPLNWVSYVGPPSGPDSSENDVTTHFQKPGRLHANQGATLRYLLTNNFDITAVPTRNFLKELVYYTSDPLEKERLLEFTSKENADEFYDYTFRPRRTILEALSDFPKVKIPFERVIDTFPAIRGREFSIANGVETLKSSPEANTIDVHILAALVEYRTVIRKPRQGLCSRYLKTLPEGTSIKVKIKRNSSSLMADHSLDSRPLITIATGTGIAPIKHMIEGRFSRTTPSTRGETVLFFGCRNEHADYYYRDYWESQQGLEVIPAFSRDPVPLTTGDAIGSDSQIPDYDAGKNYVQHQIRRHARRVAELVAKDAMICVCGNSGRMPKSVREALIDAIVLGGLADNKEEAEKTFLKLKFWQETW</sequence>
<keyword evidence="13" id="KW-1185">Reference proteome</keyword>
<dbReference type="PRINTS" id="PR00371">
    <property type="entry name" value="FPNCR"/>
</dbReference>
<evidence type="ECO:0000256" key="7">
    <source>
        <dbReference type="ARBA" id="ARBA00022857"/>
    </source>
</evidence>
<dbReference type="Gene3D" id="2.40.30.10">
    <property type="entry name" value="Translation factors"/>
    <property type="match status" value="1"/>
</dbReference>
<comment type="similarity">
    <text evidence="9">Belongs to the NADPH-dependent diflavin oxidoreductase NDOR1 family.</text>
</comment>
<accession>A0A1J7JGU4</accession>
<evidence type="ECO:0000313" key="12">
    <source>
        <dbReference type="EMBL" id="OIW28492.1"/>
    </source>
</evidence>
<dbReference type="InterPro" id="IPR029039">
    <property type="entry name" value="Flavoprotein-like_sf"/>
</dbReference>
<feature type="binding site" evidence="9">
    <location>
        <position position="688"/>
    </location>
    <ligand>
        <name>FAD</name>
        <dbReference type="ChEBI" id="CHEBI:57692"/>
    </ligand>
</feature>
<dbReference type="AlphaFoldDB" id="A0A1J7JGU4"/>
<dbReference type="InterPro" id="IPR028879">
    <property type="entry name" value="NDOR1"/>
</dbReference>
<dbReference type="InterPro" id="IPR017927">
    <property type="entry name" value="FAD-bd_FR_type"/>
</dbReference>
<dbReference type="EMBL" id="KV875098">
    <property type="protein sequence ID" value="OIW28492.1"/>
    <property type="molecule type" value="Genomic_DNA"/>
</dbReference>
<dbReference type="EC" id="1.18.1.-" evidence="9"/>
<dbReference type="GO" id="GO:0050660">
    <property type="term" value="F:flavin adenine dinucleotide binding"/>
    <property type="evidence" value="ECO:0007669"/>
    <property type="project" value="UniProtKB-UniRule"/>
</dbReference>
<feature type="binding site" evidence="9">
    <location>
        <begin position="112"/>
        <end position="121"/>
    </location>
    <ligand>
        <name>FMN</name>
        <dbReference type="ChEBI" id="CHEBI:58210"/>
    </ligand>
</feature>
<feature type="binding site" evidence="9">
    <location>
        <begin position="74"/>
        <end position="77"/>
    </location>
    <ligand>
        <name>FMN</name>
        <dbReference type="ChEBI" id="CHEBI:58210"/>
    </ligand>
</feature>
<dbReference type="Proteomes" id="UP000182658">
    <property type="component" value="Unassembled WGS sequence"/>
</dbReference>
<dbReference type="InterPro" id="IPR001094">
    <property type="entry name" value="Flavdoxin-like"/>
</dbReference>
<feature type="binding site" evidence="9">
    <location>
        <begin position="451"/>
        <end position="454"/>
    </location>
    <ligand>
        <name>FAD</name>
        <dbReference type="ChEBI" id="CHEBI:57692"/>
    </ligand>
</feature>
<dbReference type="Gene3D" id="1.20.990.10">
    <property type="entry name" value="NADPH-cytochrome p450 Reductase, Chain A, domain 3"/>
    <property type="match status" value="1"/>
</dbReference>
<evidence type="ECO:0000259" key="11">
    <source>
        <dbReference type="PROSITE" id="PS51384"/>
    </source>
</evidence>
<dbReference type="Pfam" id="PF00175">
    <property type="entry name" value="NAD_binding_1"/>
    <property type="match status" value="1"/>
</dbReference>
<keyword evidence="7 9" id="KW-0521">NADP</keyword>
<evidence type="ECO:0000256" key="4">
    <source>
        <dbReference type="ARBA" id="ARBA00022630"/>
    </source>
</evidence>
<dbReference type="InParanoid" id="A0A1J7JGU4"/>
<evidence type="ECO:0000256" key="8">
    <source>
        <dbReference type="ARBA" id="ARBA00023002"/>
    </source>
</evidence>